<dbReference type="STRING" id="927083.DB32_004363"/>
<gene>
    <name evidence="1" type="ORF">DB32_004363</name>
</gene>
<accession>A0A0F6SFM7</accession>
<dbReference type="KEGG" id="samy:DB32_004363"/>
<name>A0A0F6SFM7_9BACT</name>
<reference evidence="1 2" key="1">
    <citation type="submission" date="2015-03" db="EMBL/GenBank/DDBJ databases">
        <title>Genome assembly of Sandaracinus amylolyticus DSM 53668.</title>
        <authorList>
            <person name="Sharma G."/>
            <person name="Subramanian S."/>
        </authorList>
    </citation>
    <scope>NUCLEOTIDE SEQUENCE [LARGE SCALE GENOMIC DNA]</scope>
    <source>
        <strain evidence="1 2">DSM 53668</strain>
    </source>
</reference>
<evidence type="ECO:0008006" key="3">
    <source>
        <dbReference type="Google" id="ProtNLM"/>
    </source>
</evidence>
<proteinExistence type="predicted"/>
<keyword evidence="2" id="KW-1185">Reference proteome</keyword>
<evidence type="ECO:0000313" key="2">
    <source>
        <dbReference type="Proteomes" id="UP000034883"/>
    </source>
</evidence>
<dbReference type="EMBL" id="CP011125">
    <property type="protein sequence ID" value="AKF07214.1"/>
    <property type="molecule type" value="Genomic_DNA"/>
</dbReference>
<dbReference type="AlphaFoldDB" id="A0A0F6SFM7"/>
<organism evidence="1 2">
    <name type="scientific">Sandaracinus amylolyticus</name>
    <dbReference type="NCBI Taxonomy" id="927083"/>
    <lineage>
        <taxon>Bacteria</taxon>
        <taxon>Pseudomonadati</taxon>
        <taxon>Myxococcota</taxon>
        <taxon>Polyangia</taxon>
        <taxon>Polyangiales</taxon>
        <taxon>Sandaracinaceae</taxon>
        <taxon>Sandaracinus</taxon>
    </lineage>
</organism>
<evidence type="ECO:0000313" key="1">
    <source>
        <dbReference type="EMBL" id="AKF07214.1"/>
    </source>
</evidence>
<sequence>MVEQCASCHGEDAALGAPEGLNFPVGLVSGAGEQAISGGRRLLWAQANVHRQRDLIYSQVVNGAMPPRGFVPAGDSAYADADGNVLPSLRTAEGQEVLRNWLACGSPVIERTTPLAQPCTAPGECPVTNFCVLEDPDPTDEIDPRNQCLAVGDIVPAAGGGVDCEGEPQATWSWIYTCLFQADQTCTSAACHGGGAMGGALAMPDAATGYANLFEVESEPAGACMGRVRVVPGDPDASLLVHKVEMGNPMSCETPMPIGPPPLSEEEVGIIRQWITDGAMNN</sequence>
<protein>
    <recommendedName>
        <fullName evidence="3">Cytochrome c domain-containing protein</fullName>
    </recommendedName>
</protein>
<dbReference type="Proteomes" id="UP000034883">
    <property type="component" value="Chromosome"/>
</dbReference>